<comment type="caution">
    <text evidence="1">The sequence shown here is derived from an EMBL/GenBank/DDBJ whole genome shotgun (WGS) entry which is preliminary data.</text>
</comment>
<dbReference type="SUPFAM" id="SSF51735">
    <property type="entry name" value="NAD(P)-binding Rossmann-fold domains"/>
    <property type="match status" value="1"/>
</dbReference>
<dbReference type="InterPro" id="IPR002587">
    <property type="entry name" value="Myo-inos-1-P_Synthase"/>
</dbReference>
<evidence type="ECO:0000313" key="1">
    <source>
        <dbReference type="EMBL" id="KAH9317503.1"/>
    </source>
</evidence>
<sequence>EFKAKTKVEKIVVLWTANTERYIDVIIGLNDTKETLFASLEKNESEISPSTLYAIA</sequence>
<dbReference type="GO" id="GO:0006021">
    <property type="term" value="P:inositol biosynthetic process"/>
    <property type="evidence" value="ECO:0007669"/>
    <property type="project" value="InterPro"/>
</dbReference>
<dbReference type="AlphaFoldDB" id="A0AA38G8S9"/>
<feature type="non-terminal residue" evidence="1">
    <location>
        <position position="56"/>
    </location>
</feature>
<dbReference type="Pfam" id="PF07994">
    <property type="entry name" value="NAD_binding_5"/>
    <property type="match status" value="1"/>
</dbReference>
<dbReference type="GO" id="GO:0008654">
    <property type="term" value="P:phospholipid biosynthetic process"/>
    <property type="evidence" value="ECO:0007669"/>
    <property type="project" value="InterPro"/>
</dbReference>
<dbReference type="Proteomes" id="UP000824469">
    <property type="component" value="Unassembled WGS sequence"/>
</dbReference>
<name>A0AA38G8S9_TAXCH</name>
<proteinExistence type="predicted"/>
<reference evidence="1 2" key="1">
    <citation type="journal article" date="2021" name="Nat. Plants">
        <title>The Taxus genome provides insights into paclitaxel biosynthesis.</title>
        <authorList>
            <person name="Xiong X."/>
            <person name="Gou J."/>
            <person name="Liao Q."/>
            <person name="Li Y."/>
            <person name="Zhou Q."/>
            <person name="Bi G."/>
            <person name="Li C."/>
            <person name="Du R."/>
            <person name="Wang X."/>
            <person name="Sun T."/>
            <person name="Guo L."/>
            <person name="Liang H."/>
            <person name="Lu P."/>
            <person name="Wu Y."/>
            <person name="Zhang Z."/>
            <person name="Ro D.K."/>
            <person name="Shang Y."/>
            <person name="Huang S."/>
            <person name="Yan J."/>
        </authorList>
    </citation>
    <scope>NUCLEOTIDE SEQUENCE [LARGE SCALE GENOMIC DNA]</scope>
    <source>
        <strain evidence="1">Ta-2019</strain>
    </source>
</reference>
<dbReference type="InterPro" id="IPR036291">
    <property type="entry name" value="NAD(P)-bd_dom_sf"/>
</dbReference>
<feature type="non-terminal residue" evidence="1">
    <location>
        <position position="1"/>
    </location>
</feature>
<dbReference type="Gene3D" id="3.40.50.720">
    <property type="entry name" value="NAD(P)-binding Rossmann-like Domain"/>
    <property type="match status" value="1"/>
</dbReference>
<dbReference type="PANTHER" id="PTHR11510">
    <property type="entry name" value="MYO-INOSITOL-1 PHOSPHATE SYNTHASE"/>
    <property type="match status" value="1"/>
</dbReference>
<protein>
    <submittedName>
        <fullName evidence="1">Uncharacterized protein</fullName>
    </submittedName>
</protein>
<accession>A0AA38G8S9</accession>
<dbReference type="EMBL" id="JAHRHJ020000004">
    <property type="protein sequence ID" value="KAH9317503.1"/>
    <property type="molecule type" value="Genomic_DNA"/>
</dbReference>
<organism evidence="1 2">
    <name type="scientific">Taxus chinensis</name>
    <name type="common">Chinese yew</name>
    <name type="synonym">Taxus wallichiana var. chinensis</name>
    <dbReference type="NCBI Taxonomy" id="29808"/>
    <lineage>
        <taxon>Eukaryota</taxon>
        <taxon>Viridiplantae</taxon>
        <taxon>Streptophyta</taxon>
        <taxon>Embryophyta</taxon>
        <taxon>Tracheophyta</taxon>
        <taxon>Spermatophyta</taxon>
        <taxon>Pinopsida</taxon>
        <taxon>Pinidae</taxon>
        <taxon>Conifers II</taxon>
        <taxon>Cupressales</taxon>
        <taxon>Taxaceae</taxon>
        <taxon>Taxus</taxon>
    </lineage>
</organism>
<evidence type="ECO:0000313" key="2">
    <source>
        <dbReference type="Proteomes" id="UP000824469"/>
    </source>
</evidence>
<keyword evidence="2" id="KW-1185">Reference proteome</keyword>
<gene>
    <name evidence="1" type="ORF">KI387_019272</name>
</gene>
<dbReference type="GO" id="GO:0004512">
    <property type="term" value="F:inositol-3-phosphate synthase activity"/>
    <property type="evidence" value="ECO:0007669"/>
    <property type="project" value="InterPro"/>
</dbReference>